<dbReference type="InterPro" id="IPR010496">
    <property type="entry name" value="AL/BT2_dom"/>
</dbReference>
<keyword evidence="2" id="KW-0812">Transmembrane</keyword>
<keyword evidence="6" id="KW-1185">Reference proteome</keyword>
<dbReference type="GO" id="GO:0016787">
    <property type="term" value="F:hydrolase activity"/>
    <property type="evidence" value="ECO:0007669"/>
    <property type="project" value="InterPro"/>
</dbReference>
<dbReference type="EMBL" id="QKUF01000001">
    <property type="protein sequence ID" value="PZW36565.1"/>
    <property type="molecule type" value="Genomic_DNA"/>
</dbReference>
<evidence type="ECO:0000313" key="5">
    <source>
        <dbReference type="EMBL" id="PZW36565.1"/>
    </source>
</evidence>
<evidence type="ECO:0000256" key="1">
    <source>
        <dbReference type="SAM" id="MobiDB-lite"/>
    </source>
</evidence>
<organism evidence="5 6">
    <name type="scientific">Thermosporothrix hazakensis</name>
    <dbReference type="NCBI Taxonomy" id="644383"/>
    <lineage>
        <taxon>Bacteria</taxon>
        <taxon>Bacillati</taxon>
        <taxon>Chloroflexota</taxon>
        <taxon>Ktedonobacteria</taxon>
        <taxon>Ktedonobacterales</taxon>
        <taxon>Thermosporotrichaceae</taxon>
        <taxon>Thermosporothrix</taxon>
    </lineage>
</organism>
<dbReference type="OrthoDB" id="156673at2"/>
<gene>
    <name evidence="5" type="ORF">EI42_00741</name>
</gene>
<dbReference type="Pfam" id="PF13248">
    <property type="entry name" value="Zn_ribbon_3"/>
    <property type="match status" value="1"/>
</dbReference>
<feature type="transmembrane region" description="Helical" evidence="2">
    <location>
        <begin position="202"/>
        <end position="226"/>
    </location>
</feature>
<comment type="caution">
    <text evidence="5">The sequence shown here is derived from an EMBL/GenBank/DDBJ whole genome shotgun (WGS) entry which is preliminary data.</text>
</comment>
<dbReference type="Gene3D" id="2.60.120.560">
    <property type="entry name" value="Exo-inulinase, domain 1"/>
    <property type="match status" value="1"/>
</dbReference>
<accession>A0A326UF72</accession>
<feature type="domain" description="3-keto-alpha-glucoside-1,2-lyase/3-keto-2-hydroxy-glucal hydratase" evidence="3">
    <location>
        <begin position="308"/>
        <end position="473"/>
    </location>
</feature>
<evidence type="ECO:0000313" key="6">
    <source>
        <dbReference type="Proteomes" id="UP000248806"/>
    </source>
</evidence>
<evidence type="ECO:0000259" key="3">
    <source>
        <dbReference type="Pfam" id="PF06439"/>
    </source>
</evidence>
<reference evidence="5 6" key="1">
    <citation type="submission" date="2018-06" db="EMBL/GenBank/DDBJ databases">
        <title>Genomic Encyclopedia of Archaeal and Bacterial Type Strains, Phase II (KMG-II): from individual species to whole genera.</title>
        <authorList>
            <person name="Goeker M."/>
        </authorList>
    </citation>
    <scope>NUCLEOTIDE SEQUENCE [LARGE SCALE GENOMIC DNA]</scope>
    <source>
        <strain evidence="5 6">ATCC BAA-1881</strain>
    </source>
</reference>
<feature type="compositionally biased region" description="Polar residues" evidence="1">
    <location>
        <begin position="27"/>
        <end position="45"/>
    </location>
</feature>
<dbReference type="InterPro" id="IPR059113">
    <property type="entry name" value="Znf_ribbon"/>
</dbReference>
<name>A0A326UF72_THEHA</name>
<evidence type="ECO:0000259" key="4">
    <source>
        <dbReference type="Pfam" id="PF13248"/>
    </source>
</evidence>
<feature type="compositionally biased region" description="Polar residues" evidence="1">
    <location>
        <begin position="171"/>
        <end position="189"/>
    </location>
</feature>
<keyword evidence="2" id="KW-1133">Transmembrane helix</keyword>
<feature type="region of interest" description="Disordered" evidence="1">
    <location>
        <begin position="105"/>
        <end position="198"/>
    </location>
</feature>
<proteinExistence type="predicted"/>
<dbReference type="AlphaFoldDB" id="A0A326UF72"/>
<feature type="compositionally biased region" description="Pro residues" evidence="1">
    <location>
        <begin position="46"/>
        <end position="63"/>
    </location>
</feature>
<dbReference type="Pfam" id="PF06439">
    <property type="entry name" value="3keto-disac_hyd"/>
    <property type="match status" value="1"/>
</dbReference>
<dbReference type="Proteomes" id="UP000248806">
    <property type="component" value="Unassembled WGS sequence"/>
</dbReference>
<dbReference type="RefSeq" id="WP_111318918.1">
    <property type="nucleotide sequence ID" value="NZ_BIFX01000001.1"/>
</dbReference>
<feature type="compositionally biased region" description="Polar residues" evidence="1">
    <location>
        <begin position="109"/>
        <end position="149"/>
    </location>
</feature>
<keyword evidence="2" id="KW-0472">Membrane</keyword>
<sequence>MQYCINCGQPLRPGASFCTNCGYQNPGTPSTPGFSSNDYSAQTVASPPPVAQQDFPAPPPLSQPPSSQGSGANHQPLHETYSTIPAPIDSNQAYQETASSYATEAAYGSSPNYPNVQAPNQFGSAANYPQQTPNHPGSAANYPQPTPSQFGPVASYPHHTPGQFGSAANYPPQQFSGSSPYNAPSQGSFPTPPQPPKKKRTALIAISAALALLLILGAIVTFGVIIPNQVQADQTATAQKTVTAQNQATGTANAQVTGTSVAQAHATSTAQAQATANAVATQTTLQSLYTQATGGKPVLSSPLAANDSANWNVGKTNDGGGCNFSDGQYHSTLNKEKYFLTCYAQKTDYANFAIEVEMTIVKGDAGGLVLRGDAKGGNAYLFSFKSDGTYAVHVEKNSSFKGSILTNHTDMMRTGSGETNTITVIAQGDTMYLYINKRYVDSVVDSTYSSGQVGVFCDAESQPTDVAFKNFKVWNL</sequence>
<protein>
    <submittedName>
        <fullName evidence="5">Uncharacterized protein DUF1080</fullName>
    </submittedName>
</protein>
<evidence type="ECO:0000256" key="2">
    <source>
        <dbReference type="SAM" id="Phobius"/>
    </source>
</evidence>
<feature type="region of interest" description="Disordered" evidence="1">
    <location>
        <begin position="27"/>
        <end position="84"/>
    </location>
</feature>
<feature type="domain" description="Putative zinc-ribbon" evidence="4">
    <location>
        <begin position="1"/>
        <end position="23"/>
    </location>
</feature>